<sequence>MLAETVRLGVDTGVVKSSSLQRLSVDTTVQPKAVAHPTDSRLYHKALEVLVRQAKRAGITLHQAARRLAKTAAIKSGRYAHARQYRRMKRELQRLRTYLGRVYRDVGRKIAGNETLQARFDRLLGLVERLLAQQPKDKNKLYALHAPEVACIAKSKARTPYGFGCKVGLAATNREDFVVAATAFEGNPYDGHTPAETLAQAEAMSGIAAERVYVDRGYRGHDVADKERVYVAGRKRGLTPTIRRLGEVLSTQPGAMADVATSKEVTTVYGDLLVHGLPPLRGYASATETLAARLDDAVAKGASELAGHADARALGRWAALEATARSVYEAQRDAFMIADHLDPPTMAEAQTRIARETIEQGNADTAEAARKLFRAARRKGERMAEHRLVIGILQVAGGLAALGAAASDAGMPAEEVAPTRPKSVPR</sequence>
<evidence type="ECO:0000313" key="3">
    <source>
        <dbReference type="Proteomes" id="UP001296873"/>
    </source>
</evidence>
<dbReference type="Proteomes" id="UP001296873">
    <property type="component" value="Unassembled WGS sequence"/>
</dbReference>
<dbReference type="EMBL" id="NRRL01000009">
    <property type="protein sequence ID" value="MBK1667579.1"/>
    <property type="molecule type" value="Genomic_DNA"/>
</dbReference>
<evidence type="ECO:0000313" key="2">
    <source>
        <dbReference type="EMBL" id="MBK1667579.1"/>
    </source>
</evidence>
<comment type="caution">
    <text evidence="2">The sequence shown here is derived from an EMBL/GenBank/DDBJ whole genome shotgun (WGS) entry which is preliminary data.</text>
</comment>
<proteinExistence type="predicted"/>
<gene>
    <name evidence="2" type="ORF">CKO28_05975</name>
</gene>
<dbReference type="PANTHER" id="PTHR33803:SF3">
    <property type="entry name" value="BLL1974 PROTEIN"/>
    <property type="match status" value="1"/>
</dbReference>
<name>A0ABS1DCG1_9PROT</name>
<dbReference type="PANTHER" id="PTHR33803">
    <property type="entry name" value="IS1478 TRANSPOSASE"/>
    <property type="match status" value="1"/>
</dbReference>
<reference evidence="2 3" key="1">
    <citation type="journal article" date="2020" name="Microorganisms">
        <title>Osmotic Adaptation and Compatible Solute Biosynthesis of Phototrophic Bacteria as Revealed from Genome Analyses.</title>
        <authorList>
            <person name="Imhoff J.F."/>
            <person name="Rahn T."/>
            <person name="Kunzel S."/>
            <person name="Keller A."/>
            <person name="Neulinger S.C."/>
        </authorList>
    </citation>
    <scope>NUCLEOTIDE SEQUENCE [LARGE SCALE GENOMIC DNA]</scope>
    <source>
        <strain evidence="2 3">DSM 9895</strain>
    </source>
</reference>
<protein>
    <recommendedName>
        <fullName evidence="4">Transposase IS4-like domain-containing protein</fullName>
    </recommendedName>
</protein>
<evidence type="ECO:0000256" key="1">
    <source>
        <dbReference type="SAM" id="MobiDB-lite"/>
    </source>
</evidence>
<evidence type="ECO:0008006" key="4">
    <source>
        <dbReference type="Google" id="ProtNLM"/>
    </source>
</evidence>
<keyword evidence="3" id="KW-1185">Reference proteome</keyword>
<feature type="region of interest" description="Disordered" evidence="1">
    <location>
        <begin position="407"/>
        <end position="426"/>
    </location>
</feature>
<accession>A0ABS1DCG1</accession>
<organism evidence="2 3">
    <name type="scientific">Rhodovibrio sodomensis</name>
    <dbReference type="NCBI Taxonomy" id="1088"/>
    <lineage>
        <taxon>Bacteria</taxon>
        <taxon>Pseudomonadati</taxon>
        <taxon>Pseudomonadota</taxon>
        <taxon>Alphaproteobacteria</taxon>
        <taxon>Rhodospirillales</taxon>
        <taxon>Rhodovibrionaceae</taxon>
        <taxon>Rhodovibrio</taxon>
    </lineage>
</organism>